<name>G0ULU6_TRYCI</name>
<comment type="subcellular location">
    <subcellularLocation>
        <location evidence="1">Cytoplasm</location>
        <location evidence="1">Cytoskeleton</location>
        <location evidence="1">Cilium basal body</location>
    </subcellularLocation>
</comment>
<accession>G0ULU6</accession>
<dbReference type="GO" id="GO:0036064">
    <property type="term" value="C:ciliary basal body"/>
    <property type="evidence" value="ECO:0007669"/>
    <property type="project" value="TreeGrafter"/>
</dbReference>
<keyword evidence="8" id="KW-0966">Cell projection</keyword>
<evidence type="ECO:0000256" key="5">
    <source>
        <dbReference type="ARBA" id="ARBA00022794"/>
    </source>
</evidence>
<organism evidence="11">
    <name type="scientific">Trypanosoma congolense (strain IL3000)</name>
    <dbReference type="NCBI Taxonomy" id="1068625"/>
    <lineage>
        <taxon>Eukaryota</taxon>
        <taxon>Discoba</taxon>
        <taxon>Euglenozoa</taxon>
        <taxon>Kinetoplastea</taxon>
        <taxon>Metakinetoplastina</taxon>
        <taxon>Trypanosomatida</taxon>
        <taxon>Trypanosomatidae</taxon>
        <taxon>Trypanosoma</taxon>
        <taxon>Nannomonas</taxon>
    </lineage>
</organism>
<evidence type="ECO:0000259" key="10">
    <source>
        <dbReference type="Pfam" id="PF25768"/>
    </source>
</evidence>
<keyword evidence="5" id="KW-0970">Cilium biogenesis/degradation</keyword>
<keyword evidence="2" id="KW-0963">Cytoplasm</keyword>
<feature type="domain" description="IFT121-like zinc finger" evidence="9">
    <location>
        <begin position="176"/>
        <end position="217"/>
    </location>
</feature>
<dbReference type="InterPro" id="IPR057979">
    <property type="entry name" value="TPR_IFT121"/>
</dbReference>
<evidence type="ECO:0000259" key="9">
    <source>
        <dbReference type="Pfam" id="PF23145"/>
    </source>
</evidence>
<dbReference type="Pfam" id="PF25768">
    <property type="entry name" value="TPR_IFT121"/>
    <property type="match status" value="1"/>
</dbReference>
<evidence type="ECO:0000256" key="8">
    <source>
        <dbReference type="ARBA" id="ARBA00023273"/>
    </source>
</evidence>
<keyword evidence="7" id="KW-0206">Cytoskeleton</keyword>
<dbReference type="PANTHER" id="PTHR15722:SF8">
    <property type="entry name" value="ANAPHASE-PROMOTING COMPLEX SUBUNIT 4-LIKE WD40 DOMAIN-CONTAINING PROTEIN"/>
    <property type="match status" value="1"/>
</dbReference>
<dbReference type="EMBL" id="HE575318">
    <property type="protein sequence ID" value="CCC90608.1"/>
    <property type="molecule type" value="Genomic_DNA"/>
</dbReference>
<evidence type="ECO:0000256" key="1">
    <source>
        <dbReference type="ARBA" id="ARBA00004120"/>
    </source>
</evidence>
<feature type="domain" description="IFT121-like TPR repeats" evidence="10">
    <location>
        <begin position="1"/>
        <end position="49"/>
    </location>
</feature>
<evidence type="ECO:0000256" key="6">
    <source>
        <dbReference type="ARBA" id="ARBA00023069"/>
    </source>
</evidence>
<keyword evidence="3" id="KW-0853">WD repeat</keyword>
<sequence length="219" mass="24313">MRLMAYDDIISPVDSYSLIALTAYLAKNYSICSKAFTRLEAAEQLDEQSNSGNGDGKGAVQLHLMDMIADLDVSCRTKGGGQGNNATGGGATRLDGTTTSLQLTNPSKGAVAAIQMTYPTVTLTEPRRRFADLASKIFTQHKPEDNFIDRVKCHKCEAHNKEWASSCVRCQQPFTFCIYSGRSITSEEYWQCSVCHHRLIDVETDRFRNCPLCHTPMRS</sequence>
<dbReference type="AlphaFoldDB" id="G0ULU6"/>
<evidence type="ECO:0000256" key="7">
    <source>
        <dbReference type="ARBA" id="ARBA00023212"/>
    </source>
</evidence>
<dbReference type="Pfam" id="PF23145">
    <property type="entry name" value="Zf_2nd_IFT121"/>
    <property type="match status" value="1"/>
</dbReference>
<keyword evidence="6" id="KW-0969">Cilium</keyword>
<evidence type="ECO:0000256" key="2">
    <source>
        <dbReference type="ARBA" id="ARBA00022490"/>
    </source>
</evidence>
<dbReference type="PANTHER" id="PTHR15722">
    <property type="entry name" value="IFT140/172-RELATED"/>
    <property type="match status" value="1"/>
</dbReference>
<reference evidence="11" key="1">
    <citation type="journal article" date="2012" name="Proc. Natl. Acad. Sci. U.S.A.">
        <title>Antigenic diversity is generated by distinct evolutionary mechanisms in African trypanosome species.</title>
        <authorList>
            <person name="Jackson A.P."/>
            <person name="Berry A."/>
            <person name="Aslett M."/>
            <person name="Allison H.C."/>
            <person name="Burton P."/>
            <person name="Vavrova-Anderson J."/>
            <person name="Brown R."/>
            <person name="Browne H."/>
            <person name="Corton N."/>
            <person name="Hauser H."/>
            <person name="Gamble J."/>
            <person name="Gilderthorp R."/>
            <person name="Marcello L."/>
            <person name="McQuillan J."/>
            <person name="Otto T.D."/>
            <person name="Quail M.A."/>
            <person name="Sanders M.J."/>
            <person name="van Tonder A."/>
            <person name="Ginger M.L."/>
            <person name="Field M.C."/>
            <person name="Barry J.D."/>
            <person name="Hertz-Fowler C."/>
            <person name="Berriman M."/>
        </authorList>
    </citation>
    <scope>NUCLEOTIDE SEQUENCE</scope>
    <source>
        <strain evidence="11">IL3000</strain>
    </source>
</reference>
<dbReference type="GO" id="GO:0005930">
    <property type="term" value="C:axoneme"/>
    <property type="evidence" value="ECO:0007669"/>
    <property type="project" value="TreeGrafter"/>
</dbReference>
<evidence type="ECO:0000313" key="11">
    <source>
        <dbReference type="EMBL" id="CCC90608.1"/>
    </source>
</evidence>
<proteinExistence type="predicted"/>
<dbReference type="VEuPathDB" id="TriTrypDB:TcIL3000_5_3360"/>
<protein>
    <submittedName>
        <fullName evidence="11">Uncharacterized protein TCIL3000_5_3360</fullName>
    </submittedName>
</protein>
<keyword evidence="4" id="KW-0677">Repeat</keyword>
<dbReference type="InterPro" id="IPR056170">
    <property type="entry name" value="Znf_IFT121-like"/>
</dbReference>
<dbReference type="GO" id="GO:0042073">
    <property type="term" value="P:intraciliary transport"/>
    <property type="evidence" value="ECO:0007669"/>
    <property type="project" value="TreeGrafter"/>
</dbReference>
<evidence type="ECO:0000256" key="3">
    <source>
        <dbReference type="ARBA" id="ARBA00022574"/>
    </source>
</evidence>
<gene>
    <name evidence="11" type="ORF">TCIL3000_5_3360</name>
</gene>
<evidence type="ECO:0000256" key="4">
    <source>
        <dbReference type="ARBA" id="ARBA00022737"/>
    </source>
</evidence>